<keyword evidence="2" id="KW-0472">Membrane</keyword>
<sequence length="299" mass="33728">MLFSIIQLAVIQLLLPVIFIWMLWKGRFQTKTEWAVQTLCTIMLVVWAVLSGRWDMFSYYLRALLLVLLIIAVYRSYRKHSNLPWRRALERKQKWSIGIFVLLGAVFAWYNVSIISGYTAEEPAAELTFPLKSGTYYIAHGGDEEQINYHQSVTEQQYALDIVELNALGTRASGLYPKQLGRYAIYGAALHSPCTGKVVEAGRGQADQTPPQSDPENPNGNYVRLACNNTEATVYLSHMREGSVAASEGDEVQKDQVLGRIGNSGNTTEPHLHIHAEHNGKGIPITFQERFLVRNSLVW</sequence>
<dbReference type="RefSeq" id="WP_079476298.1">
    <property type="nucleotide sequence ID" value="NZ_BJUN01000005.1"/>
</dbReference>
<feature type="transmembrane region" description="Helical" evidence="2">
    <location>
        <begin position="34"/>
        <end position="50"/>
    </location>
</feature>
<dbReference type="InterPro" id="IPR016047">
    <property type="entry name" value="M23ase_b-sheet_dom"/>
</dbReference>
<evidence type="ECO:0000313" key="4">
    <source>
        <dbReference type="EMBL" id="GEK58179.1"/>
    </source>
</evidence>
<dbReference type="EMBL" id="BJUN01000005">
    <property type="protein sequence ID" value="GEK58179.1"/>
    <property type="molecule type" value="Genomic_DNA"/>
</dbReference>
<protein>
    <recommendedName>
        <fullName evidence="3">M23ase beta-sheet core domain-containing protein</fullName>
    </recommendedName>
</protein>
<evidence type="ECO:0000313" key="5">
    <source>
        <dbReference type="Proteomes" id="UP000321051"/>
    </source>
</evidence>
<organism evidence="4 5">
    <name type="scientific">Marinococcus halophilus</name>
    <dbReference type="NCBI Taxonomy" id="1371"/>
    <lineage>
        <taxon>Bacteria</taxon>
        <taxon>Bacillati</taxon>
        <taxon>Bacillota</taxon>
        <taxon>Bacilli</taxon>
        <taxon>Bacillales</taxon>
        <taxon>Bacillaceae</taxon>
        <taxon>Marinococcus</taxon>
    </lineage>
</organism>
<dbReference type="PANTHER" id="PTHR21666">
    <property type="entry name" value="PEPTIDASE-RELATED"/>
    <property type="match status" value="1"/>
</dbReference>
<dbReference type="SUPFAM" id="SSF51261">
    <property type="entry name" value="Duplicated hybrid motif"/>
    <property type="match status" value="1"/>
</dbReference>
<evidence type="ECO:0000256" key="1">
    <source>
        <dbReference type="SAM" id="MobiDB-lite"/>
    </source>
</evidence>
<dbReference type="Proteomes" id="UP000321051">
    <property type="component" value="Unassembled WGS sequence"/>
</dbReference>
<dbReference type="InterPro" id="IPR050570">
    <property type="entry name" value="Cell_wall_metabolism_enzyme"/>
</dbReference>
<feature type="region of interest" description="Disordered" evidence="1">
    <location>
        <begin position="202"/>
        <end position="221"/>
    </location>
</feature>
<name>A0A510Y4C2_MARHA</name>
<dbReference type="Gene3D" id="2.70.70.10">
    <property type="entry name" value="Glucose Permease (Domain IIA)"/>
    <property type="match status" value="1"/>
</dbReference>
<feature type="domain" description="M23ase beta-sheet core" evidence="3">
    <location>
        <begin position="186"/>
        <end position="281"/>
    </location>
</feature>
<gene>
    <name evidence="4" type="ORF">MHA01_10840</name>
</gene>
<keyword evidence="2" id="KW-0812">Transmembrane</keyword>
<evidence type="ECO:0000256" key="2">
    <source>
        <dbReference type="SAM" id="Phobius"/>
    </source>
</evidence>
<dbReference type="STRING" id="1371.GCA_900166605_02588"/>
<keyword evidence="2" id="KW-1133">Transmembrane helix</keyword>
<proteinExistence type="predicted"/>
<dbReference type="Pfam" id="PF01551">
    <property type="entry name" value="Peptidase_M23"/>
    <property type="match status" value="1"/>
</dbReference>
<feature type="compositionally biased region" description="Polar residues" evidence="1">
    <location>
        <begin position="206"/>
        <end position="220"/>
    </location>
</feature>
<feature type="transmembrane region" description="Helical" evidence="2">
    <location>
        <begin position="6"/>
        <end position="24"/>
    </location>
</feature>
<dbReference type="OrthoDB" id="9809488at2"/>
<feature type="transmembrane region" description="Helical" evidence="2">
    <location>
        <begin position="95"/>
        <end position="112"/>
    </location>
</feature>
<dbReference type="InterPro" id="IPR011055">
    <property type="entry name" value="Dup_hybrid_motif"/>
</dbReference>
<comment type="caution">
    <text evidence="4">The sequence shown here is derived from an EMBL/GenBank/DDBJ whole genome shotgun (WGS) entry which is preliminary data.</text>
</comment>
<keyword evidence="5" id="KW-1185">Reference proteome</keyword>
<reference evidence="4 5" key="1">
    <citation type="submission" date="2019-07" db="EMBL/GenBank/DDBJ databases">
        <title>Whole genome shotgun sequence of Marinococcus halophilus NBRC 102359.</title>
        <authorList>
            <person name="Hosoyama A."/>
            <person name="Uohara A."/>
            <person name="Ohji S."/>
            <person name="Ichikawa N."/>
        </authorList>
    </citation>
    <scope>NUCLEOTIDE SEQUENCE [LARGE SCALE GENOMIC DNA]</scope>
    <source>
        <strain evidence="4 5">NBRC 102359</strain>
    </source>
</reference>
<dbReference type="AlphaFoldDB" id="A0A510Y4C2"/>
<dbReference type="CDD" id="cd12797">
    <property type="entry name" value="M23_peptidase"/>
    <property type="match status" value="1"/>
</dbReference>
<accession>A0A510Y4C2</accession>
<dbReference type="PANTHER" id="PTHR21666:SF270">
    <property type="entry name" value="MUREIN HYDROLASE ACTIVATOR ENVC"/>
    <property type="match status" value="1"/>
</dbReference>
<evidence type="ECO:0000259" key="3">
    <source>
        <dbReference type="Pfam" id="PF01551"/>
    </source>
</evidence>
<dbReference type="GO" id="GO:0004222">
    <property type="term" value="F:metalloendopeptidase activity"/>
    <property type="evidence" value="ECO:0007669"/>
    <property type="project" value="TreeGrafter"/>
</dbReference>
<feature type="transmembrane region" description="Helical" evidence="2">
    <location>
        <begin position="56"/>
        <end position="74"/>
    </location>
</feature>